<feature type="transmembrane region" description="Helical" evidence="6">
    <location>
        <begin position="350"/>
        <end position="371"/>
    </location>
</feature>
<keyword evidence="2" id="KW-1003">Cell membrane</keyword>
<feature type="transmembrane region" description="Helical" evidence="6">
    <location>
        <begin position="436"/>
        <end position="457"/>
    </location>
</feature>
<feature type="transmembrane region" description="Helical" evidence="6">
    <location>
        <begin position="294"/>
        <end position="314"/>
    </location>
</feature>
<feature type="transmembrane region" description="Helical" evidence="6">
    <location>
        <begin position="20"/>
        <end position="41"/>
    </location>
</feature>
<evidence type="ECO:0000256" key="1">
    <source>
        <dbReference type="ARBA" id="ARBA00004651"/>
    </source>
</evidence>
<evidence type="ECO:0000259" key="7">
    <source>
        <dbReference type="Pfam" id="PF02687"/>
    </source>
</evidence>
<dbReference type="GO" id="GO:0005886">
    <property type="term" value="C:plasma membrane"/>
    <property type="evidence" value="ECO:0007669"/>
    <property type="project" value="UniProtKB-SubCell"/>
</dbReference>
<evidence type="ECO:0000256" key="2">
    <source>
        <dbReference type="ARBA" id="ARBA00022475"/>
    </source>
</evidence>
<feature type="domain" description="ABC3 transporter permease C-terminal" evidence="7">
    <location>
        <begin position="688"/>
        <end position="801"/>
    </location>
</feature>
<evidence type="ECO:0000256" key="6">
    <source>
        <dbReference type="SAM" id="Phobius"/>
    </source>
</evidence>
<feature type="domain" description="MacB-like periplasmic core" evidence="8">
    <location>
        <begin position="437"/>
        <end position="647"/>
    </location>
</feature>
<dbReference type="AlphaFoldDB" id="A0A1G6ND55"/>
<keyword evidence="10" id="KW-1185">Reference proteome</keyword>
<reference evidence="10" key="1">
    <citation type="submission" date="2016-10" db="EMBL/GenBank/DDBJ databases">
        <authorList>
            <person name="Varghese N."/>
            <person name="Submissions S."/>
        </authorList>
    </citation>
    <scope>NUCLEOTIDE SEQUENCE [LARGE SCALE GENOMIC DNA]</scope>
    <source>
        <strain evidence="10">DSM 23095</strain>
    </source>
</reference>
<keyword evidence="4 6" id="KW-1133">Transmembrane helix</keyword>
<proteinExistence type="predicted"/>
<dbReference type="RefSeq" id="WP_087939127.1">
    <property type="nucleotide sequence ID" value="NZ_FNAC01000003.1"/>
</dbReference>
<dbReference type="PANTHER" id="PTHR30572:SF18">
    <property type="entry name" value="ABC-TYPE MACROLIDE FAMILY EXPORT SYSTEM PERMEASE COMPONENT 2"/>
    <property type="match status" value="1"/>
</dbReference>
<keyword evidence="3 6" id="KW-0812">Transmembrane</keyword>
<keyword evidence="5 6" id="KW-0472">Membrane</keyword>
<dbReference type="Pfam" id="PF12704">
    <property type="entry name" value="MacB_PCD"/>
    <property type="match status" value="2"/>
</dbReference>
<dbReference type="EMBL" id="FNAC01000003">
    <property type="protein sequence ID" value="SDC65631.1"/>
    <property type="molecule type" value="Genomic_DNA"/>
</dbReference>
<dbReference type="InterPro" id="IPR025857">
    <property type="entry name" value="MacB_PCD"/>
</dbReference>
<evidence type="ECO:0000259" key="8">
    <source>
        <dbReference type="Pfam" id="PF12704"/>
    </source>
</evidence>
<feature type="transmembrane region" description="Helical" evidence="6">
    <location>
        <begin position="685"/>
        <end position="708"/>
    </location>
</feature>
<dbReference type="OrthoDB" id="5933722at2"/>
<organism evidence="9 10">
    <name type="scientific">Algoriphagus faecimaris</name>
    <dbReference type="NCBI Taxonomy" id="686796"/>
    <lineage>
        <taxon>Bacteria</taxon>
        <taxon>Pseudomonadati</taxon>
        <taxon>Bacteroidota</taxon>
        <taxon>Cytophagia</taxon>
        <taxon>Cytophagales</taxon>
        <taxon>Cyclobacteriaceae</taxon>
        <taxon>Algoriphagus</taxon>
    </lineage>
</organism>
<evidence type="ECO:0000313" key="9">
    <source>
        <dbReference type="EMBL" id="SDC65631.1"/>
    </source>
</evidence>
<dbReference type="InterPro" id="IPR050250">
    <property type="entry name" value="Macrolide_Exporter_MacB"/>
</dbReference>
<protein>
    <submittedName>
        <fullName evidence="9">Putative ABC transport system permease protein</fullName>
    </submittedName>
</protein>
<feature type="transmembrane region" description="Helical" evidence="6">
    <location>
        <begin position="391"/>
        <end position="415"/>
    </location>
</feature>
<accession>A0A1G6ND55</accession>
<comment type="subcellular location">
    <subcellularLocation>
        <location evidence="1">Cell membrane</location>
        <topology evidence="1">Multi-pass membrane protein</topology>
    </subcellularLocation>
</comment>
<evidence type="ECO:0000256" key="5">
    <source>
        <dbReference type="ARBA" id="ARBA00023136"/>
    </source>
</evidence>
<dbReference type="Pfam" id="PF02687">
    <property type="entry name" value="FtsX"/>
    <property type="match status" value="2"/>
</dbReference>
<dbReference type="Proteomes" id="UP000199060">
    <property type="component" value="Unassembled WGS sequence"/>
</dbReference>
<gene>
    <name evidence="9" type="ORF">SAMN04488104_100373</name>
</gene>
<feature type="transmembrane region" description="Helical" evidence="6">
    <location>
        <begin position="773"/>
        <end position="798"/>
    </location>
</feature>
<sequence length="808" mass="90536">MLKNYFKIVFRNAKKHPMYVLINLFGLAVGMSVSIVILLYVQFELSYDRFHPDADRIFRVSRAWYNPNGDISLHLGHTAPPFGPLIQSDFPEEVEYSARLFNFDPLIKSGGNAFEEERFFFSDPEAFDVFGWEILEGEGKSAMDQADGVVLSQSTAKRYFGEESPIGKELLADLAGQEVTFQVRGVMKDIPENSHFHVDFLASMVPVVQFYGGLDAFMSNYGSNNFSTFIKLNDGVDYREFESKLPTLIDRHIGPNQAGVPASKGTQLILWPISDVHLYSNLDSEIEPNGNIDYVYTYLAIAFFILLIACINFMNLSTARSSLRSLEVGIRKVMGADRGLLVKQFLGESFVMTILAMGLALLITLLFLPVFGDFTDRPLELDLIEHPEYLLGVIGIILFVGLISGSYPALFLSGFRPARVLKGALKAGKVHERFRSFLVVGQFAISVMLIVAVLVVVRQLDYMQNKDLGFEKEDIVVLPSNTLINENYQIIKDRLENHSGIQSVSVSSRVPSGRLLDSQGVSAEVNGELSQLSLRIADIHVGHNFLETYGIEVIAGRSFDYQLASDSTEAFVLNETAIREVGWSSPEEAVGKQFLYGTRRGFVTGVMKDFHFESLHQPIVPIVFMISQDRNNQISIKIDAGSRDEVLAYLRDEWAQFRPDFPFEPLFVDEGFNLQYESESRVRTIFTFFSVLAILISVLGLLGLVTFATEQRTREIGIRKVMGAETTNILILLGKDFLKLVAIGFLIAIPISWFGMNTWLEDFAYRIGIHWTVFLWAGLLAGLIAAVTVTTQTIRAAWANPVKSIKSE</sequence>
<dbReference type="GO" id="GO:0022857">
    <property type="term" value="F:transmembrane transporter activity"/>
    <property type="evidence" value="ECO:0007669"/>
    <property type="project" value="TreeGrafter"/>
</dbReference>
<feature type="domain" description="ABC3 transporter permease C-terminal" evidence="7">
    <location>
        <begin position="300"/>
        <end position="413"/>
    </location>
</feature>
<feature type="transmembrane region" description="Helical" evidence="6">
    <location>
        <begin position="729"/>
        <end position="753"/>
    </location>
</feature>
<name>A0A1G6ND55_9BACT</name>
<dbReference type="PANTHER" id="PTHR30572">
    <property type="entry name" value="MEMBRANE COMPONENT OF TRANSPORTER-RELATED"/>
    <property type="match status" value="1"/>
</dbReference>
<dbReference type="STRING" id="686796.SAMN04488104_100373"/>
<evidence type="ECO:0000313" key="10">
    <source>
        <dbReference type="Proteomes" id="UP000199060"/>
    </source>
</evidence>
<evidence type="ECO:0000256" key="3">
    <source>
        <dbReference type="ARBA" id="ARBA00022692"/>
    </source>
</evidence>
<dbReference type="InterPro" id="IPR003838">
    <property type="entry name" value="ABC3_permease_C"/>
</dbReference>
<evidence type="ECO:0000256" key="4">
    <source>
        <dbReference type="ARBA" id="ARBA00022989"/>
    </source>
</evidence>
<feature type="domain" description="MacB-like periplasmic core" evidence="8">
    <location>
        <begin position="21"/>
        <end position="245"/>
    </location>
</feature>